<dbReference type="AlphaFoldDB" id="W0RDV3"/>
<evidence type="ECO:0000313" key="2">
    <source>
        <dbReference type="EMBL" id="AHG89259.1"/>
    </source>
</evidence>
<evidence type="ECO:0000313" key="3">
    <source>
        <dbReference type="Proteomes" id="UP000019151"/>
    </source>
</evidence>
<dbReference type="eggNOG" id="COG0583">
    <property type="taxonomic scope" value="Bacteria"/>
</dbReference>
<dbReference type="HOGENOM" id="CLU_039613_38_1_0"/>
<dbReference type="InParanoid" id="W0RDV3"/>
<dbReference type="Pfam" id="PF03466">
    <property type="entry name" value="LysR_substrate"/>
    <property type="match status" value="1"/>
</dbReference>
<dbReference type="STRING" id="861299.J421_1722"/>
<gene>
    <name evidence="2" type="ORF">J421_1722</name>
</gene>
<evidence type="ECO:0000259" key="1">
    <source>
        <dbReference type="Pfam" id="PF03466"/>
    </source>
</evidence>
<dbReference type="PATRIC" id="fig|861299.3.peg.1748"/>
<name>W0RDV3_9BACT</name>
<sequence>MAVPARVLTTDPALNVRLAIAGAGLTLADESRSREPMARGELVAVLEEFSTPFPGFYLYYPQRRHASPALRAFVEHLRRAKRPTRR</sequence>
<accession>W0RDV3</accession>
<dbReference type="InterPro" id="IPR005119">
    <property type="entry name" value="LysR_subst-bd"/>
</dbReference>
<dbReference type="SUPFAM" id="SSF53850">
    <property type="entry name" value="Periplasmic binding protein-like II"/>
    <property type="match status" value="1"/>
</dbReference>
<organism evidence="2 3">
    <name type="scientific">Gemmatirosa kalamazoonensis</name>
    <dbReference type="NCBI Taxonomy" id="861299"/>
    <lineage>
        <taxon>Bacteria</taxon>
        <taxon>Pseudomonadati</taxon>
        <taxon>Gemmatimonadota</taxon>
        <taxon>Gemmatimonadia</taxon>
        <taxon>Gemmatimonadales</taxon>
        <taxon>Gemmatimonadaceae</taxon>
        <taxon>Gemmatirosa</taxon>
    </lineage>
</organism>
<keyword evidence="3" id="KW-1185">Reference proteome</keyword>
<protein>
    <submittedName>
        <fullName evidence="2">LysR substrate-binding protein</fullName>
    </submittedName>
</protein>
<dbReference type="KEGG" id="gba:J421_1722"/>
<dbReference type="EMBL" id="CP007128">
    <property type="protein sequence ID" value="AHG89259.1"/>
    <property type="molecule type" value="Genomic_DNA"/>
</dbReference>
<feature type="domain" description="LysR substrate-binding" evidence="1">
    <location>
        <begin position="7"/>
        <end position="80"/>
    </location>
</feature>
<reference evidence="2 3" key="1">
    <citation type="journal article" date="2014" name="Genome Announc.">
        <title>Genome Sequence and Methylome of Soil Bacterium Gemmatirosa kalamazoonensis KBS708T, a Member of the Rarely Cultivated Gemmatimonadetes Phylum.</title>
        <authorList>
            <person name="Debruyn J.M."/>
            <person name="Radosevich M."/>
            <person name="Wommack K.E."/>
            <person name="Polson S.W."/>
            <person name="Hauser L.J."/>
            <person name="Fawaz M.N."/>
            <person name="Korlach J."/>
            <person name="Tsai Y.C."/>
        </authorList>
    </citation>
    <scope>NUCLEOTIDE SEQUENCE [LARGE SCALE GENOMIC DNA]</scope>
    <source>
        <strain evidence="2 3">KBS708</strain>
    </source>
</reference>
<dbReference type="Proteomes" id="UP000019151">
    <property type="component" value="Chromosome"/>
</dbReference>
<dbReference type="Gene3D" id="3.40.190.290">
    <property type="match status" value="1"/>
</dbReference>
<proteinExistence type="predicted"/>